<organism evidence="2 3">
    <name type="scientific">Euplotes crassus</name>
    <dbReference type="NCBI Taxonomy" id="5936"/>
    <lineage>
        <taxon>Eukaryota</taxon>
        <taxon>Sar</taxon>
        <taxon>Alveolata</taxon>
        <taxon>Ciliophora</taxon>
        <taxon>Intramacronucleata</taxon>
        <taxon>Spirotrichea</taxon>
        <taxon>Hypotrichia</taxon>
        <taxon>Euplotida</taxon>
        <taxon>Euplotidae</taxon>
        <taxon>Moneuplotes</taxon>
    </lineage>
</organism>
<protein>
    <submittedName>
        <fullName evidence="2">Uncharacterized protein</fullName>
    </submittedName>
</protein>
<accession>A0AAD1XWP2</accession>
<dbReference type="Proteomes" id="UP001295684">
    <property type="component" value="Unassembled WGS sequence"/>
</dbReference>
<proteinExistence type="predicted"/>
<dbReference type="EMBL" id="CAMPGE010022350">
    <property type="protein sequence ID" value="CAI2380397.1"/>
    <property type="molecule type" value="Genomic_DNA"/>
</dbReference>
<sequence length="208" mass="23089">MLRTLTILLVFGFTIGTKLDGDCTGNAPCVKISEDLTIEAYTGEDPYLVTFHSTSFISEFYAEGPAMICAKADENHNVEDGAKAFGHRIYYIPWSGNINFDEFLTSSISRSSTNGTLYWNSGGNSLSEFEVSTTPEENDNKTFMYQFNAETFAKSNFPFGNSSVPSYYVCFGTKSTSYLRSEIDLSSYERSNIIILPQKTLLGDLISS</sequence>
<gene>
    <name evidence="2" type="ORF">ECRASSUSDP1_LOCUS21831</name>
</gene>
<feature type="chain" id="PRO_5041975828" evidence="1">
    <location>
        <begin position="17"/>
        <end position="208"/>
    </location>
</feature>
<dbReference type="AlphaFoldDB" id="A0AAD1XWP2"/>
<keyword evidence="1" id="KW-0732">Signal</keyword>
<evidence type="ECO:0000256" key="1">
    <source>
        <dbReference type="SAM" id="SignalP"/>
    </source>
</evidence>
<feature type="signal peptide" evidence="1">
    <location>
        <begin position="1"/>
        <end position="16"/>
    </location>
</feature>
<evidence type="ECO:0000313" key="3">
    <source>
        <dbReference type="Proteomes" id="UP001295684"/>
    </source>
</evidence>
<reference evidence="2" key="1">
    <citation type="submission" date="2023-07" db="EMBL/GenBank/DDBJ databases">
        <authorList>
            <consortium name="AG Swart"/>
            <person name="Singh M."/>
            <person name="Singh A."/>
            <person name="Seah K."/>
            <person name="Emmerich C."/>
        </authorList>
    </citation>
    <scope>NUCLEOTIDE SEQUENCE</scope>
    <source>
        <strain evidence="2">DP1</strain>
    </source>
</reference>
<comment type="caution">
    <text evidence="2">The sequence shown here is derived from an EMBL/GenBank/DDBJ whole genome shotgun (WGS) entry which is preliminary data.</text>
</comment>
<name>A0AAD1XWP2_EUPCR</name>
<evidence type="ECO:0000313" key="2">
    <source>
        <dbReference type="EMBL" id="CAI2380397.1"/>
    </source>
</evidence>
<keyword evidence="3" id="KW-1185">Reference proteome</keyword>